<evidence type="ECO:0000256" key="2">
    <source>
        <dbReference type="ARBA" id="ARBA00022801"/>
    </source>
</evidence>
<dbReference type="GO" id="GO:0005829">
    <property type="term" value="C:cytosol"/>
    <property type="evidence" value="ECO:0007669"/>
    <property type="project" value="TreeGrafter"/>
</dbReference>
<dbReference type="InterPro" id="IPR001130">
    <property type="entry name" value="TatD-like"/>
</dbReference>
<dbReference type="InterPro" id="IPR032466">
    <property type="entry name" value="Metal_Hydrolase"/>
</dbReference>
<dbReference type="PANTHER" id="PTHR46124">
    <property type="entry name" value="D-AMINOACYL-TRNA DEACYLASE"/>
    <property type="match status" value="1"/>
</dbReference>
<dbReference type="PIRSF" id="PIRSF005902">
    <property type="entry name" value="DNase_TatD"/>
    <property type="match status" value="1"/>
</dbReference>
<evidence type="ECO:0000313" key="4">
    <source>
        <dbReference type="EMBL" id="AUF83224.1"/>
    </source>
</evidence>
<dbReference type="GO" id="GO:0046872">
    <property type="term" value="F:metal ion binding"/>
    <property type="evidence" value="ECO:0007669"/>
    <property type="project" value="UniProtKB-KW"/>
</dbReference>
<dbReference type="GO" id="GO:0004536">
    <property type="term" value="F:DNA nuclease activity"/>
    <property type="evidence" value="ECO:0007669"/>
    <property type="project" value="InterPro"/>
</dbReference>
<dbReference type="EMBL" id="CP025257">
    <property type="protein sequence ID" value="AUF83224.1"/>
    <property type="molecule type" value="Genomic_DNA"/>
</dbReference>
<dbReference type="GO" id="GO:0016788">
    <property type="term" value="F:hydrolase activity, acting on ester bonds"/>
    <property type="evidence" value="ECO:0007669"/>
    <property type="project" value="InterPro"/>
</dbReference>
<proteinExistence type="predicted"/>
<keyword evidence="2" id="KW-0378">Hydrolase</keyword>
<feature type="binding site" evidence="3">
    <location>
        <position position="211"/>
    </location>
    <ligand>
        <name>a divalent metal cation</name>
        <dbReference type="ChEBI" id="CHEBI:60240"/>
        <label>1</label>
    </ligand>
</feature>
<name>A0A2K9CC61_9MOLU</name>
<organism evidence="4 5">
    <name type="scientific">Mesoplasma syrphidae</name>
    <dbReference type="NCBI Taxonomy" id="225999"/>
    <lineage>
        <taxon>Bacteria</taxon>
        <taxon>Bacillati</taxon>
        <taxon>Mycoplasmatota</taxon>
        <taxon>Mollicutes</taxon>
        <taxon>Entomoplasmatales</taxon>
        <taxon>Entomoplasmataceae</taxon>
        <taxon>Mesoplasma</taxon>
    </lineage>
</organism>
<dbReference type="KEGG" id="msyr:CXP39_00160"/>
<feature type="binding site" evidence="3">
    <location>
        <position position="11"/>
    </location>
    <ligand>
        <name>a divalent metal cation</name>
        <dbReference type="ChEBI" id="CHEBI:60240"/>
        <label>1</label>
    </ligand>
</feature>
<dbReference type="AlphaFoldDB" id="A0A2K9CC61"/>
<dbReference type="OrthoDB" id="9810005at2"/>
<feature type="binding site" evidence="3">
    <location>
        <position position="98"/>
    </location>
    <ligand>
        <name>a divalent metal cation</name>
        <dbReference type="ChEBI" id="CHEBI:60240"/>
        <label>1</label>
    </ligand>
</feature>
<accession>A0A2K9CC61</accession>
<evidence type="ECO:0000256" key="3">
    <source>
        <dbReference type="PIRSR" id="PIRSR005902-1"/>
    </source>
</evidence>
<keyword evidence="5" id="KW-1185">Reference proteome</keyword>
<gene>
    <name evidence="4" type="ORF">CXP39_00160</name>
</gene>
<keyword evidence="1 3" id="KW-0479">Metal-binding</keyword>
<evidence type="ECO:0000313" key="5">
    <source>
        <dbReference type="Proteomes" id="UP000233419"/>
    </source>
</evidence>
<dbReference type="Gene3D" id="3.20.20.140">
    <property type="entry name" value="Metal-dependent hydrolases"/>
    <property type="match status" value="1"/>
</dbReference>
<evidence type="ECO:0000256" key="1">
    <source>
        <dbReference type="ARBA" id="ARBA00022723"/>
    </source>
</evidence>
<feature type="binding site" evidence="3">
    <location>
        <position position="163"/>
    </location>
    <ligand>
        <name>a divalent metal cation</name>
        <dbReference type="ChEBI" id="CHEBI:60240"/>
        <label>2</label>
    </ligand>
</feature>
<dbReference type="Proteomes" id="UP000233419">
    <property type="component" value="Chromosome"/>
</dbReference>
<sequence length="269" mass="30091">MPSGIYDIHCHLNDSAYAEMEITSSEIVKEANRVGVALINNIGFDIKSSKVAIIQAEKNKNVFAVVGIHPNEAHLFTEEAYEFLEDLAHADKVVGIGEIGLDYNRSTKYIKQQKESFIHQIKIAQQLNLPIMLHIRDINGSTNAYDDALEILKKQKVTSGVVHSFEGTWEIAQKFIKQGISISLNGEVTKVAEIQRIAKNISLNYLMVESDAPYSAPIPFDKRINHCKYLPLTVQKIAEIRGTTSGEIAAATRDNAQELFRIKNKLILE</sequence>
<dbReference type="SUPFAM" id="SSF51556">
    <property type="entry name" value="Metallo-dependent hydrolases"/>
    <property type="match status" value="1"/>
</dbReference>
<dbReference type="PANTHER" id="PTHR46124:SF2">
    <property type="entry name" value="D-AMINOACYL-TRNA DEACYLASE"/>
    <property type="match status" value="1"/>
</dbReference>
<feature type="binding site" evidence="3">
    <location>
        <position position="9"/>
    </location>
    <ligand>
        <name>a divalent metal cation</name>
        <dbReference type="ChEBI" id="CHEBI:60240"/>
        <label>1</label>
    </ligand>
</feature>
<dbReference type="Pfam" id="PF01026">
    <property type="entry name" value="TatD_DNase"/>
    <property type="match status" value="1"/>
</dbReference>
<protein>
    <submittedName>
        <fullName evidence="4">TatD family deoxyribonuclease</fullName>
    </submittedName>
</protein>
<dbReference type="NCBIfam" id="TIGR00010">
    <property type="entry name" value="YchF/TatD family DNA exonuclease"/>
    <property type="match status" value="1"/>
</dbReference>
<feature type="binding site" evidence="3">
    <location>
        <position position="134"/>
    </location>
    <ligand>
        <name>a divalent metal cation</name>
        <dbReference type="ChEBI" id="CHEBI:60240"/>
        <label>2</label>
    </ligand>
</feature>
<dbReference type="InterPro" id="IPR015991">
    <property type="entry name" value="TatD/YcfH-like"/>
</dbReference>
<dbReference type="CDD" id="cd01310">
    <property type="entry name" value="TatD_DNAse"/>
    <property type="match status" value="1"/>
</dbReference>
<dbReference type="FunFam" id="3.20.20.140:FF:000005">
    <property type="entry name" value="TatD family hydrolase"/>
    <property type="match status" value="1"/>
</dbReference>
<dbReference type="RefSeq" id="WP_027048329.1">
    <property type="nucleotide sequence ID" value="NZ_CP025257.1"/>
</dbReference>
<reference evidence="4 5" key="1">
    <citation type="submission" date="2017-12" db="EMBL/GenBank/DDBJ databases">
        <title>Mesoplasma syrphidae YJS, Complete Genome.</title>
        <authorList>
            <person name="Knight T.F."/>
            <person name="Citino T."/>
            <person name="Rubinstein R."/>
            <person name="Neuschaefer Z."/>
        </authorList>
    </citation>
    <scope>NUCLEOTIDE SEQUENCE [LARGE SCALE GENOMIC DNA]</scope>
    <source>
        <strain evidence="4 5">YJS</strain>
    </source>
</reference>